<proteinExistence type="predicted"/>
<dbReference type="Proteomes" id="UP000887580">
    <property type="component" value="Unplaced"/>
</dbReference>
<dbReference type="WBParaSite" id="PS1159_v2.g15191.t1">
    <property type="protein sequence ID" value="PS1159_v2.g15191.t1"/>
    <property type="gene ID" value="PS1159_v2.g15191"/>
</dbReference>
<sequence length="358" mass="40992">MIVNLPLCNYYRHRKTKSALIAFYKRQKYIQDCHEEDEAILQRDHAEHQREHQEQRDSKARWDDILAKTTLAINIVMIFAKLFAAYLSHSMSIISSVVDSVMDITSGAVIWGTLRSIDKTNPYEYPIGRTRLEPLAVLIVALIMIFANVMVIYESTMAIINDTLNPIVDIETLVILLTGTAIKSVLYILCRRQHTLSSKLLAQDQLNDVITNILNDVITNIVALGGAYSGHQFWKYCDPIGAYLVSGYIIINWLGTAREQFPFLIGRTATQDFIDRISRIAITHHEKIQALDMVYAYHLGQNFLVEIHVLMDGSLTLVETHDISESLQIKIERLPYVERAFVHVDYKLDGDEHLKKFN</sequence>
<evidence type="ECO:0000313" key="1">
    <source>
        <dbReference type="Proteomes" id="UP000887580"/>
    </source>
</evidence>
<reference evidence="2" key="1">
    <citation type="submission" date="2022-11" db="UniProtKB">
        <authorList>
            <consortium name="WormBaseParasite"/>
        </authorList>
    </citation>
    <scope>IDENTIFICATION</scope>
</reference>
<accession>A0AC35FBQ4</accession>
<protein>
    <submittedName>
        <fullName evidence="2">Cation efflux protein cytoplasmic domain-containing protein</fullName>
    </submittedName>
</protein>
<organism evidence="1 2">
    <name type="scientific">Panagrolaimus sp. PS1159</name>
    <dbReference type="NCBI Taxonomy" id="55785"/>
    <lineage>
        <taxon>Eukaryota</taxon>
        <taxon>Metazoa</taxon>
        <taxon>Ecdysozoa</taxon>
        <taxon>Nematoda</taxon>
        <taxon>Chromadorea</taxon>
        <taxon>Rhabditida</taxon>
        <taxon>Tylenchina</taxon>
        <taxon>Panagrolaimomorpha</taxon>
        <taxon>Panagrolaimoidea</taxon>
        <taxon>Panagrolaimidae</taxon>
        <taxon>Panagrolaimus</taxon>
    </lineage>
</organism>
<evidence type="ECO:0000313" key="2">
    <source>
        <dbReference type="WBParaSite" id="PS1159_v2.g15191.t1"/>
    </source>
</evidence>
<name>A0AC35FBQ4_9BILA</name>